<name>A0A5N8W709_9ACTN</name>
<keyword evidence="4" id="KW-1185">Reference proteome</keyword>
<evidence type="ECO:0000256" key="1">
    <source>
        <dbReference type="SAM" id="MobiDB-lite"/>
    </source>
</evidence>
<organism evidence="3 4">
    <name type="scientific">Streptomyces phyllanthi</name>
    <dbReference type="NCBI Taxonomy" id="1803180"/>
    <lineage>
        <taxon>Bacteria</taxon>
        <taxon>Bacillati</taxon>
        <taxon>Actinomycetota</taxon>
        <taxon>Actinomycetes</taxon>
        <taxon>Kitasatosporales</taxon>
        <taxon>Streptomycetaceae</taxon>
        <taxon>Streptomyces</taxon>
    </lineage>
</organism>
<feature type="transmembrane region" description="Helical" evidence="2">
    <location>
        <begin position="55"/>
        <end position="78"/>
    </location>
</feature>
<dbReference type="EMBL" id="VJZE01000136">
    <property type="protein sequence ID" value="MPY42158.1"/>
    <property type="molecule type" value="Genomic_DNA"/>
</dbReference>
<dbReference type="PANTHER" id="PTHR38441">
    <property type="entry name" value="INTEGRAL MEMBRANE PROTEIN-RELATED"/>
    <property type="match status" value="1"/>
</dbReference>
<dbReference type="Proteomes" id="UP000326979">
    <property type="component" value="Unassembled WGS sequence"/>
</dbReference>
<accession>A0A5N8W709</accession>
<gene>
    <name evidence="3" type="ORF">FNH04_20275</name>
</gene>
<keyword evidence="2" id="KW-0472">Membrane</keyword>
<evidence type="ECO:0000313" key="4">
    <source>
        <dbReference type="Proteomes" id="UP000326979"/>
    </source>
</evidence>
<keyword evidence="2" id="KW-0812">Transmembrane</keyword>
<proteinExistence type="predicted"/>
<dbReference type="RefSeq" id="WP_152786244.1">
    <property type="nucleotide sequence ID" value="NZ_JBHUMN010000012.1"/>
</dbReference>
<sequence>MEPPGPQAIHHDPEFHAMRRAYGSFGTVAVLLAAGGFLSYVLLSSFAPDLMNLRLVGHLTVGLTLGLAQFVVMGVAAWRYTRHMSKRIDPTVRRLRAQQRQREQQQTRVPAGRRFRTW</sequence>
<dbReference type="AlphaFoldDB" id="A0A5N8W709"/>
<feature type="transmembrane region" description="Helical" evidence="2">
    <location>
        <begin position="21"/>
        <end position="43"/>
    </location>
</feature>
<evidence type="ECO:0000313" key="3">
    <source>
        <dbReference type="EMBL" id="MPY42158.1"/>
    </source>
</evidence>
<dbReference type="PANTHER" id="PTHR38441:SF1">
    <property type="entry name" value="MEMBRANE PROTEIN"/>
    <property type="match status" value="1"/>
</dbReference>
<keyword evidence="2" id="KW-1133">Transmembrane helix</keyword>
<reference evidence="3 4" key="1">
    <citation type="submission" date="2019-07" db="EMBL/GenBank/DDBJ databases">
        <title>New species of Amycolatopsis and Streptomyces.</title>
        <authorList>
            <person name="Duangmal K."/>
            <person name="Teo W.F.A."/>
            <person name="Lipun K."/>
        </authorList>
    </citation>
    <scope>NUCLEOTIDE SEQUENCE [LARGE SCALE GENOMIC DNA]</scope>
    <source>
        <strain evidence="3 4">TISTR 2346</strain>
    </source>
</reference>
<feature type="region of interest" description="Disordered" evidence="1">
    <location>
        <begin position="97"/>
        <end position="118"/>
    </location>
</feature>
<comment type="caution">
    <text evidence="3">The sequence shown here is derived from an EMBL/GenBank/DDBJ whole genome shotgun (WGS) entry which is preliminary data.</text>
</comment>
<protein>
    <submittedName>
        <fullName evidence="3">DUF485 domain-containing protein</fullName>
    </submittedName>
</protein>
<dbReference type="InterPro" id="IPR007436">
    <property type="entry name" value="DUF485"/>
</dbReference>
<dbReference type="Pfam" id="PF04341">
    <property type="entry name" value="DUF485"/>
    <property type="match status" value="1"/>
</dbReference>
<dbReference type="OrthoDB" id="4250333at2"/>
<evidence type="ECO:0000256" key="2">
    <source>
        <dbReference type="SAM" id="Phobius"/>
    </source>
</evidence>